<sequence>MSYLRLAAPALATRAAASGRQGCSSPSRGCPRRAAAHSRVAPVLPANSFPVCSLLRCPPARPRPCAWVRAPEAASRPPARPTSARPLGNTRLSA</sequence>
<reference evidence="2 3" key="2">
    <citation type="journal article" date="2017" name="Nature">
        <title>The Apostasia genome and the evolution of orchids.</title>
        <authorList>
            <person name="Zhang G.Q."/>
            <person name="Liu K.W."/>
            <person name="Li Z."/>
            <person name="Lohaus R."/>
            <person name="Hsiao Y.Y."/>
            <person name="Niu S.C."/>
            <person name="Wang J.Y."/>
            <person name="Lin Y.C."/>
            <person name="Xu Q."/>
            <person name="Chen L.J."/>
            <person name="Yoshida K."/>
            <person name="Fujiwara S."/>
            <person name="Wang Z.W."/>
            <person name="Zhang Y.Q."/>
            <person name="Mitsuda N."/>
            <person name="Wang M."/>
            <person name="Liu G.H."/>
            <person name="Pecoraro L."/>
            <person name="Huang H.X."/>
            <person name="Xiao X.J."/>
            <person name="Lin M."/>
            <person name="Wu X.Y."/>
            <person name="Wu W.L."/>
            <person name="Chen Y.Y."/>
            <person name="Chang S.B."/>
            <person name="Sakamoto S."/>
            <person name="Ohme-Takagi M."/>
            <person name="Yagi M."/>
            <person name="Zeng S.J."/>
            <person name="Shen C.Y."/>
            <person name="Yeh C.M."/>
            <person name="Luo Y.B."/>
            <person name="Tsai W.C."/>
            <person name="Van de Peer Y."/>
            <person name="Liu Z.J."/>
        </authorList>
    </citation>
    <scope>NUCLEOTIDE SEQUENCE [LARGE SCALE GENOMIC DNA]</scope>
    <source>
        <tissue evidence="2">The whole plant</tissue>
    </source>
</reference>
<organism evidence="2 3">
    <name type="scientific">Dendrobium catenatum</name>
    <dbReference type="NCBI Taxonomy" id="906689"/>
    <lineage>
        <taxon>Eukaryota</taxon>
        <taxon>Viridiplantae</taxon>
        <taxon>Streptophyta</taxon>
        <taxon>Embryophyta</taxon>
        <taxon>Tracheophyta</taxon>
        <taxon>Spermatophyta</taxon>
        <taxon>Magnoliopsida</taxon>
        <taxon>Liliopsida</taxon>
        <taxon>Asparagales</taxon>
        <taxon>Orchidaceae</taxon>
        <taxon>Epidendroideae</taxon>
        <taxon>Malaxideae</taxon>
        <taxon>Dendrobiinae</taxon>
        <taxon>Dendrobium</taxon>
    </lineage>
</organism>
<reference evidence="2 3" key="1">
    <citation type="journal article" date="2016" name="Sci. Rep.">
        <title>The Dendrobium catenatum Lindl. genome sequence provides insights into polysaccharide synthase, floral development and adaptive evolution.</title>
        <authorList>
            <person name="Zhang G.Q."/>
            <person name="Xu Q."/>
            <person name="Bian C."/>
            <person name="Tsai W.C."/>
            <person name="Yeh C.M."/>
            <person name="Liu K.W."/>
            <person name="Yoshida K."/>
            <person name="Zhang L.S."/>
            <person name="Chang S.B."/>
            <person name="Chen F."/>
            <person name="Shi Y."/>
            <person name="Su Y.Y."/>
            <person name="Zhang Y.Q."/>
            <person name="Chen L.J."/>
            <person name="Yin Y."/>
            <person name="Lin M."/>
            <person name="Huang H."/>
            <person name="Deng H."/>
            <person name="Wang Z.W."/>
            <person name="Zhu S.L."/>
            <person name="Zhao X."/>
            <person name="Deng C."/>
            <person name="Niu S.C."/>
            <person name="Huang J."/>
            <person name="Wang M."/>
            <person name="Liu G.H."/>
            <person name="Yang H.J."/>
            <person name="Xiao X.J."/>
            <person name="Hsiao Y.Y."/>
            <person name="Wu W.L."/>
            <person name="Chen Y.Y."/>
            <person name="Mitsuda N."/>
            <person name="Ohme-Takagi M."/>
            <person name="Luo Y.B."/>
            <person name="Van de Peer Y."/>
            <person name="Liu Z.J."/>
        </authorList>
    </citation>
    <scope>NUCLEOTIDE SEQUENCE [LARGE SCALE GENOMIC DNA]</scope>
    <source>
        <tissue evidence="2">The whole plant</tissue>
    </source>
</reference>
<proteinExistence type="predicted"/>
<evidence type="ECO:0000313" key="3">
    <source>
        <dbReference type="Proteomes" id="UP000233837"/>
    </source>
</evidence>
<evidence type="ECO:0000256" key="1">
    <source>
        <dbReference type="SAM" id="MobiDB-lite"/>
    </source>
</evidence>
<keyword evidence="3" id="KW-1185">Reference proteome</keyword>
<gene>
    <name evidence="2" type="ORF">MA16_Dca011838</name>
</gene>
<evidence type="ECO:0000313" key="2">
    <source>
        <dbReference type="EMBL" id="PKU85907.1"/>
    </source>
</evidence>
<name>A0A2I0XD98_9ASPA</name>
<accession>A0A2I0XD98</accession>
<feature type="compositionally biased region" description="Low complexity" evidence="1">
    <location>
        <begin position="69"/>
        <end position="86"/>
    </location>
</feature>
<dbReference type="Proteomes" id="UP000233837">
    <property type="component" value="Unassembled WGS sequence"/>
</dbReference>
<dbReference type="EMBL" id="KZ501955">
    <property type="protein sequence ID" value="PKU85907.1"/>
    <property type="molecule type" value="Genomic_DNA"/>
</dbReference>
<protein>
    <submittedName>
        <fullName evidence="2">Uncharacterized protein</fullName>
    </submittedName>
</protein>
<dbReference type="AlphaFoldDB" id="A0A2I0XD98"/>
<feature type="region of interest" description="Disordered" evidence="1">
    <location>
        <begin position="69"/>
        <end position="94"/>
    </location>
</feature>